<evidence type="ECO:0000256" key="1">
    <source>
        <dbReference type="ARBA" id="ARBA00022723"/>
    </source>
</evidence>
<evidence type="ECO:0000256" key="2">
    <source>
        <dbReference type="ARBA" id="ARBA00023004"/>
    </source>
</evidence>
<keyword evidence="4" id="KW-1133">Transmembrane helix</keyword>
<dbReference type="GO" id="GO:0004497">
    <property type="term" value="F:monooxygenase activity"/>
    <property type="evidence" value="ECO:0007669"/>
    <property type="project" value="InterPro"/>
</dbReference>
<dbReference type="EMBL" id="MU629800">
    <property type="protein sequence ID" value="KAJ1255159.1"/>
    <property type="molecule type" value="Genomic_DNA"/>
</dbReference>
<comment type="caution">
    <text evidence="5">The sequence shown here is derived from an EMBL/GenBank/DDBJ whole genome shotgun (WGS) entry which is preliminary data.</text>
</comment>
<keyword evidence="2" id="KW-0408">Iron</keyword>
<dbReference type="GO" id="GO:0016705">
    <property type="term" value="F:oxidoreductase activity, acting on paired donors, with incorporation or reduction of molecular oxygen"/>
    <property type="evidence" value="ECO:0007669"/>
    <property type="project" value="InterPro"/>
</dbReference>
<dbReference type="AlphaFoldDB" id="A0A9W8CDC2"/>
<dbReference type="GO" id="GO:0005506">
    <property type="term" value="F:iron ion binding"/>
    <property type="evidence" value="ECO:0007669"/>
    <property type="project" value="InterPro"/>
</dbReference>
<dbReference type="Proteomes" id="UP001164776">
    <property type="component" value="Unassembled WGS sequence"/>
</dbReference>
<dbReference type="Pfam" id="PF00067">
    <property type="entry name" value="p450"/>
    <property type="match status" value="1"/>
</dbReference>
<evidence type="ECO:0000256" key="4">
    <source>
        <dbReference type="SAM" id="Phobius"/>
    </source>
</evidence>
<feature type="region of interest" description="Disordered" evidence="3">
    <location>
        <begin position="380"/>
        <end position="411"/>
    </location>
</feature>
<gene>
    <name evidence="5" type="ORF">BS78_K282700</name>
</gene>
<evidence type="ECO:0000313" key="5">
    <source>
        <dbReference type="EMBL" id="KAJ1255159.1"/>
    </source>
</evidence>
<evidence type="ECO:0008006" key="7">
    <source>
        <dbReference type="Google" id="ProtNLM"/>
    </source>
</evidence>
<dbReference type="Gene3D" id="1.10.630.10">
    <property type="entry name" value="Cytochrome P450"/>
    <property type="match status" value="1"/>
</dbReference>
<organism evidence="5 6">
    <name type="scientific">Paspalum vaginatum</name>
    <name type="common">seashore paspalum</name>
    <dbReference type="NCBI Taxonomy" id="158149"/>
    <lineage>
        <taxon>Eukaryota</taxon>
        <taxon>Viridiplantae</taxon>
        <taxon>Streptophyta</taxon>
        <taxon>Embryophyta</taxon>
        <taxon>Tracheophyta</taxon>
        <taxon>Spermatophyta</taxon>
        <taxon>Magnoliopsida</taxon>
        <taxon>Liliopsida</taxon>
        <taxon>Poales</taxon>
        <taxon>Poaceae</taxon>
        <taxon>PACMAD clade</taxon>
        <taxon>Panicoideae</taxon>
        <taxon>Andropogonodae</taxon>
        <taxon>Paspaleae</taxon>
        <taxon>Paspalinae</taxon>
        <taxon>Paspalum</taxon>
    </lineage>
</organism>
<dbReference type="GO" id="GO:0020037">
    <property type="term" value="F:heme binding"/>
    <property type="evidence" value="ECO:0007669"/>
    <property type="project" value="InterPro"/>
</dbReference>
<accession>A0A9W8CDC2</accession>
<feature type="transmembrane region" description="Helical" evidence="4">
    <location>
        <begin position="12"/>
        <end position="34"/>
    </location>
</feature>
<dbReference type="PANTHER" id="PTHR24286:SF189">
    <property type="entry name" value="CYTOCHROME P450, FAMILY 722, SUBFAMILY A, POLYPEPTIDE 1"/>
    <property type="match status" value="1"/>
</dbReference>
<dbReference type="InterPro" id="IPR001128">
    <property type="entry name" value="Cyt_P450"/>
</dbReference>
<dbReference type="SUPFAM" id="SSF48264">
    <property type="entry name" value="Cytochrome P450"/>
    <property type="match status" value="1"/>
</dbReference>
<dbReference type="OrthoDB" id="2789670at2759"/>
<dbReference type="GO" id="GO:0016132">
    <property type="term" value="P:brassinosteroid biosynthetic process"/>
    <property type="evidence" value="ECO:0007669"/>
    <property type="project" value="TreeGrafter"/>
</dbReference>
<feature type="region of interest" description="Disordered" evidence="3">
    <location>
        <begin position="334"/>
        <end position="362"/>
    </location>
</feature>
<protein>
    <recommendedName>
        <fullName evidence="7">Cytochrome P450</fullName>
    </recommendedName>
</protein>
<dbReference type="InterPro" id="IPR036396">
    <property type="entry name" value="Cyt_P450_sf"/>
</dbReference>
<dbReference type="GO" id="GO:0010268">
    <property type="term" value="P:brassinosteroid homeostasis"/>
    <property type="evidence" value="ECO:0007669"/>
    <property type="project" value="TreeGrafter"/>
</dbReference>
<dbReference type="GO" id="GO:0016125">
    <property type="term" value="P:sterol metabolic process"/>
    <property type="evidence" value="ECO:0007669"/>
    <property type="project" value="TreeGrafter"/>
</dbReference>
<dbReference type="PANTHER" id="PTHR24286">
    <property type="entry name" value="CYTOCHROME P450 26"/>
    <property type="match status" value="1"/>
</dbReference>
<keyword evidence="6" id="KW-1185">Reference proteome</keyword>
<keyword evidence="1" id="KW-0479">Metal-binding</keyword>
<reference evidence="5 6" key="1">
    <citation type="submission" date="2022-10" db="EMBL/GenBank/DDBJ databases">
        <title>WGS assembly of Paspalum vaginatum 540-79.</title>
        <authorList>
            <person name="Sun G."/>
            <person name="Wase N."/>
            <person name="Shu S."/>
            <person name="Jenkins J."/>
            <person name="Zhou B."/>
            <person name="Torres-Rodriguez J."/>
            <person name="Chen C."/>
            <person name="Sandor L."/>
            <person name="Plott C."/>
            <person name="Yoshinga Y."/>
            <person name="Daum C."/>
            <person name="Qi P."/>
            <person name="Barry K."/>
            <person name="Lipzen A."/>
            <person name="Berry L."/>
            <person name="Pedersen C."/>
            <person name="Gottilla T."/>
            <person name="Foltz A."/>
            <person name="Yu H."/>
            <person name="O'Malley R."/>
            <person name="Zhang C."/>
            <person name="Devos K."/>
            <person name="Sigmon B."/>
            <person name="Yu B."/>
            <person name="Obata T."/>
            <person name="Schmutz J."/>
            <person name="Schnable J."/>
        </authorList>
    </citation>
    <scope>NUCLEOTIDE SEQUENCE [LARGE SCALE GENOMIC DNA]</scope>
    <source>
        <strain evidence="6">cv. 540-79</strain>
    </source>
</reference>
<keyword evidence="4" id="KW-0472">Membrane</keyword>
<evidence type="ECO:0000313" key="6">
    <source>
        <dbReference type="Proteomes" id="UP001164776"/>
    </source>
</evidence>
<keyword evidence="4" id="KW-0812">Transmembrane</keyword>
<sequence>MGDCDDNDMLLHQFQAAATAAATCAMMIYIVVLIKGRRKRSNQQQAPVLLPPPPGRGSSSCWWWYWSVVVETLAFVAANSSGRGFYHFVEARHRRYGRPGFRTALFGHTHVFVSSADAARSLLASEHRGFSKRYVRTVADLLGEHSLLCASHDAHRSLRRAIAPLFNAQATASLAASFDALTRHLIMRDWSSSSGSAVVVLDAALGITFDAICDMLIATLQPDAKRQLQSDVLAVTQAMLAVPLRLPGTRFYAGLQARRRIMEVLRKEIDNRRRSKQQQQQDGDFLQSLLVLTSETDDQLILDNILTLIIAGQVTTATRNYMDGQVLGRQQRLPRNLKVGPVGEAPGRFPHYASTSQHHGARIHGGERITEDGQHSFLVSKGRARGLPGCSRGRTRSRTASWCSAQAEEPA</sequence>
<name>A0A9W8CDC2_9POAL</name>
<proteinExistence type="predicted"/>
<evidence type="ECO:0000256" key="3">
    <source>
        <dbReference type="SAM" id="MobiDB-lite"/>
    </source>
</evidence>